<evidence type="ECO:0000256" key="9">
    <source>
        <dbReference type="ARBA" id="ARBA00047885"/>
    </source>
</evidence>
<feature type="binding site" evidence="11">
    <location>
        <position position="206"/>
    </location>
    <ligand>
        <name>S-adenosyl-L-methionine</name>
        <dbReference type="ChEBI" id="CHEBI:59789"/>
    </ligand>
</feature>
<dbReference type="GO" id="GO:0032259">
    <property type="term" value="P:methylation"/>
    <property type="evidence" value="ECO:0007669"/>
    <property type="project" value="UniProtKB-KW"/>
</dbReference>
<dbReference type="PANTHER" id="PTHR12753">
    <property type="entry name" value="AD-003 - RELATED"/>
    <property type="match status" value="1"/>
</dbReference>
<dbReference type="PIRSF" id="PIRSF016958">
    <property type="entry name" value="DUF858_MeTrfase_lik"/>
    <property type="match status" value="1"/>
</dbReference>
<dbReference type="EMBL" id="JANAWD010000596">
    <property type="protein sequence ID" value="KAJ3477421.1"/>
    <property type="molecule type" value="Genomic_DNA"/>
</dbReference>
<dbReference type="InterPro" id="IPR029063">
    <property type="entry name" value="SAM-dependent_MTases_sf"/>
</dbReference>
<keyword evidence="4 11" id="KW-0949">S-adenosyl-L-methionine</keyword>
<reference evidence="12" key="1">
    <citation type="submission" date="2022-07" db="EMBL/GenBank/DDBJ databases">
        <title>Genome Sequence of Physisporinus lineatus.</title>
        <authorList>
            <person name="Buettner E."/>
        </authorList>
    </citation>
    <scope>NUCLEOTIDE SEQUENCE</scope>
    <source>
        <strain evidence="12">VT162</strain>
    </source>
</reference>
<accession>A0AAD5UV21</accession>
<keyword evidence="13" id="KW-1185">Reference proteome</keyword>
<comment type="catalytic activity">
    <reaction evidence="9">
        <text>N-terminal L-prolyl-L-prolyl-L-lysyl-[protein] + 2 S-adenosyl-L-methionine = N-terminal N,N-dimethyl-L-prolyl-L-prolyl-L-lysyl-[protein] + 2 S-adenosyl-L-homocysteine + 2 H(+)</text>
        <dbReference type="Rhea" id="RHEA:54736"/>
        <dbReference type="Rhea" id="RHEA-COMP:13787"/>
        <dbReference type="Rhea" id="RHEA-COMP:13974"/>
        <dbReference type="ChEBI" id="CHEBI:15378"/>
        <dbReference type="ChEBI" id="CHEBI:57856"/>
        <dbReference type="ChEBI" id="CHEBI:59789"/>
        <dbReference type="ChEBI" id="CHEBI:138059"/>
        <dbReference type="ChEBI" id="CHEBI:138318"/>
        <dbReference type="EC" id="2.1.1.244"/>
    </reaction>
</comment>
<evidence type="ECO:0000256" key="10">
    <source>
        <dbReference type="ARBA" id="ARBA00048167"/>
    </source>
</evidence>
<evidence type="ECO:0000256" key="7">
    <source>
        <dbReference type="ARBA" id="ARBA00043129"/>
    </source>
</evidence>
<keyword evidence="2" id="KW-0489">Methyltransferase</keyword>
<protein>
    <recommendedName>
        <fullName evidence="6">Alpha N-terminal protein methyltransferase 1</fullName>
        <ecNumber evidence="5">2.1.1.244</ecNumber>
    </recommendedName>
    <alternativeName>
        <fullName evidence="7">X-Pro-Lys N-terminal protein methyltransferase 1</fullName>
    </alternativeName>
</protein>
<proteinExistence type="inferred from homology"/>
<feature type="binding site" evidence="11">
    <location>
        <begin position="157"/>
        <end position="158"/>
    </location>
    <ligand>
        <name>S-adenosyl-L-methionine</name>
        <dbReference type="ChEBI" id="CHEBI:59789"/>
    </ligand>
</feature>
<sequence>MAKAQPNVSEGITYWEKQTADYNGVLGGFGDGSLPRVDALGSRQFLQYILPELCTVPCAAFPRPALASIPSTRRIRALDVGAGVGRVTSDVLLHLVSDVVLLEPVEIFIQEAWKRGTSSEKQTSSENPIQNPERSSFARWKGIESHQKSVTFFKGTLQDFDPSHPQLSTTRIGRVGYSPPSTASVNTSGDNLDNDLESGFDVIWCQWCLGHLDDKGLVAFFKRCRSALKDPEKSVIIVKENLCTDTDGRPTVVFDEDDSSLTRSDLAWKRAFREAGLTILHEKVQGGFPIGLFEVKM</sequence>
<dbReference type="InterPro" id="IPR008576">
    <property type="entry name" value="MeTrfase_NTM1"/>
</dbReference>
<comment type="catalytic activity">
    <reaction evidence="10">
        <text>N-terminal L-alanyl-L-prolyl-L-lysyl-[protein] + 3 S-adenosyl-L-methionine = N-terminal N,N,N-trimethyl-L-alanyl-L-prolyl-L-lysyl-[protein] + 3 S-adenosyl-L-homocysteine + 3 H(+)</text>
        <dbReference type="Rhea" id="RHEA:54712"/>
        <dbReference type="Rhea" id="RHEA-COMP:13785"/>
        <dbReference type="Rhea" id="RHEA-COMP:13971"/>
        <dbReference type="ChEBI" id="CHEBI:15378"/>
        <dbReference type="ChEBI" id="CHEBI:57856"/>
        <dbReference type="ChEBI" id="CHEBI:59789"/>
        <dbReference type="ChEBI" id="CHEBI:138057"/>
        <dbReference type="ChEBI" id="CHEBI:138315"/>
        <dbReference type="EC" id="2.1.1.244"/>
    </reaction>
</comment>
<evidence type="ECO:0000256" key="5">
    <source>
        <dbReference type="ARBA" id="ARBA00039112"/>
    </source>
</evidence>
<name>A0AAD5UV21_9APHY</name>
<dbReference type="Proteomes" id="UP001212997">
    <property type="component" value="Unassembled WGS sequence"/>
</dbReference>
<evidence type="ECO:0000256" key="2">
    <source>
        <dbReference type="ARBA" id="ARBA00022603"/>
    </source>
</evidence>
<feature type="binding site" evidence="11">
    <location>
        <position position="81"/>
    </location>
    <ligand>
        <name>S-adenosyl-L-methionine</name>
        <dbReference type="ChEBI" id="CHEBI:59789"/>
    </ligand>
</feature>
<dbReference type="EC" id="2.1.1.244" evidence="5"/>
<dbReference type="Gene3D" id="3.40.50.150">
    <property type="entry name" value="Vaccinia Virus protein VP39"/>
    <property type="match status" value="1"/>
</dbReference>
<dbReference type="PANTHER" id="PTHR12753:SF0">
    <property type="entry name" value="ALPHA N-TERMINAL PROTEIN METHYLTRANSFERASE 1"/>
    <property type="match status" value="1"/>
</dbReference>
<dbReference type="SUPFAM" id="SSF53335">
    <property type="entry name" value="S-adenosyl-L-methionine-dependent methyltransferases"/>
    <property type="match status" value="1"/>
</dbReference>
<dbReference type="Pfam" id="PF05891">
    <property type="entry name" value="Methyltransf_PK"/>
    <property type="match status" value="2"/>
</dbReference>
<evidence type="ECO:0000313" key="12">
    <source>
        <dbReference type="EMBL" id="KAJ3477421.1"/>
    </source>
</evidence>
<keyword evidence="3" id="KW-0808">Transferase</keyword>
<evidence type="ECO:0000256" key="8">
    <source>
        <dbReference type="ARBA" id="ARBA00047306"/>
    </source>
</evidence>
<dbReference type="AlphaFoldDB" id="A0AAD5UV21"/>
<evidence type="ECO:0000256" key="6">
    <source>
        <dbReference type="ARBA" id="ARBA00039449"/>
    </source>
</evidence>
<dbReference type="GO" id="GO:0005737">
    <property type="term" value="C:cytoplasm"/>
    <property type="evidence" value="ECO:0007669"/>
    <property type="project" value="TreeGrafter"/>
</dbReference>
<evidence type="ECO:0000256" key="1">
    <source>
        <dbReference type="ARBA" id="ARBA00009059"/>
    </source>
</evidence>
<evidence type="ECO:0000256" key="4">
    <source>
        <dbReference type="ARBA" id="ARBA00022691"/>
    </source>
</evidence>
<comment type="similarity">
    <text evidence="1">Belongs to the methyltransferase superfamily. NTM1 family.</text>
</comment>
<comment type="caution">
    <text evidence="12">The sequence shown here is derived from an EMBL/GenBank/DDBJ whole genome shotgun (WGS) entry which is preliminary data.</text>
</comment>
<evidence type="ECO:0000313" key="13">
    <source>
        <dbReference type="Proteomes" id="UP001212997"/>
    </source>
</evidence>
<dbReference type="GO" id="GO:0071885">
    <property type="term" value="F:N-terminal protein N-methyltransferase activity"/>
    <property type="evidence" value="ECO:0007669"/>
    <property type="project" value="UniProtKB-EC"/>
</dbReference>
<gene>
    <name evidence="12" type="ORF">NLI96_g10476</name>
</gene>
<organism evidence="12 13">
    <name type="scientific">Meripilus lineatus</name>
    <dbReference type="NCBI Taxonomy" id="2056292"/>
    <lineage>
        <taxon>Eukaryota</taxon>
        <taxon>Fungi</taxon>
        <taxon>Dikarya</taxon>
        <taxon>Basidiomycota</taxon>
        <taxon>Agaricomycotina</taxon>
        <taxon>Agaricomycetes</taxon>
        <taxon>Polyporales</taxon>
        <taxon>Meripilaceae</taxon>
        <taxon>Meripilus</taxon>
    </lineage>
</organism>
<feature type="binding site" evidence="11">
    <location>
        <position position="86"/>
    </location>
    <ligand>
        <name>S-adenosyl-L-methionine</name>
        <dbReference type="ChEBI" id="CHEBI:59789"/>
    </ligand>
</feature>
<comment type="catalytic activity">
    <reaction evidence="8">
        <text>N-terminal L-seryl-L-prolyl-L-lysyl-[protein] + 3 S-adenosyl-L-methionine = N-terminal N,N,N-trimethyl-L-seryl-L-prolyl-L-lysyl-[protein] + 3 S-adenosyl-L-homocysteine + 3 H(+)</text>
        <dbReference type="Rhea" id="RHEA:54724"/>
        <dbReference type="Rhea" id="RHEA-COMP:13789"/>
        <dbReference type="Rhea" id="RHEA-COMP:13973"/>
        <dbReference type="ChEBI" id="CHEBI:15378"/>
        <dbReference type="ChEBI" id="CHEBI:57856"/>
        <dbReference type="ChEBI" id="CHEBI:59789"/>
        <dbReference type="ChEBI" id="CHEBI:138061"/>
        <dbReference type="ChEBI" id="CHEBI:138317"/>
        <dbReference type="EC" id="2.1.1.244"/>
    </reaction>
</comment>
<evidence type="ECO:0000256" key="11">
    <source>
        <dbReference type="PIRSR" id="PIRSR016958-1"/>
    </source>
</evidence>
<evidence type="ECO:0000256" key="3">
    <source>
        <dbReference type="ARBA" id="ARBA00022679"/>
    </source>
</evidence>